<evidence type="ECO:0000256" key="2">
    <source>
        <dbReference type="ARBA" id="ARBA00023015"/>
    </source>
</evidence>
<dbReference type="Pfam" id="PF00439">
    <property type="entry name" value="Bromodomain"/>
    <property type="match status" value="1"/>
</dbReference>
<dbReference type="AlphaFoldDB" id="A0A5B7AEM7"/>
<evidence type="ECO:0000256" key="5">
    <source>
        <dbReference type="ARBA" id="ARBA00023163"/>
    </source>
</evidence>
<evidence type="ECO:0000256" key="7">
    <source>
        <dbReference type="PROSITE-ProRule" id="PRU00035"/>
    </source>
</evidence>
<evidence type="ECO:0000256" key="1">
    <source>
        <dbReference type="ARBA" id="ARBA00004123"/>
    </source>
</evidence>
<comment type="subcellular location">
    <subcellularLocation>
        <location evidence="1">Nucleus</location>
    </subcellularLocation>
</comment>
<keyword evidence="6" id="KW-0539">Nucleus</keyword>
<dbReference type="PANTHER" id="PTHR46136:SF19">
    <property type="entry name" value="TRANSCRIPTION FACTOR GTE12"/>
    <property type="match status" value="1"/>
</dbReference>
<dbReference type="PRINTS" id="PR00503">
    <property type="entry name" value="BROMODOMAIN"/>
</dbReference>
<name>A0A5B7AEM7_DAVIN</name>
<dbReference type="SUPFAM" id="SSF47370">
    <property type="entry name" value="Bromodomain"/>
    <property type="match status" value="1"/>
</dbReference>
<dbReference type="InterPro" id="IPR052442">
    <property type="entry name" value="Env_Response_Regulator"/>
</dbReference>
<evidence type="ECO:0000256" key="8">
    <source>
        <dbReference type="SAM" id="Coils"/>
    </source>
</evidence>
<proteinExistence type="predicted"/>
<evidence type="ECO:0000256" key="9">
    <source>
        <dbReference type="SAM" id="MobiDB-lite"/>
    </source>
</evidence>
<dbReference type="PROSITE" id="PS51525">
    <property type="entry name" value="NET"/>
    <property type="match status" value="1"/>
</dbReference>
<evidence type="ECO:0000259" key="10">
    <source>
        <dbReference type="PROSITE" id="PS50014"/>
    </source>
</evidence>
<feature type="domain" description="NET" evidence="11">
    <location>
        <begin position="271"/>
        <end position="352"/>
    </location>
</feature>
<evidence type="ECO:0000259" key="11">
    <source>
        <dbReference type="PROSITE" id="PS51525"/>
    </source>
</evidence>
<keyword evidence="3 8" id="KW-0175">Coiled coil</keyword>
<dbReference type="Gene3D" id="1.20.920.10">
    <property type="entry name" value="Bromodomain-like"/>
    <property type="match status" value="1"/>
</dbReference>
<protein>
    <submittedName>
        <fullName evidence="12">Putative transcription factor GTE9 isoform X3</fullName>
    </submittedName>
</protein>
<keyword evidence="5" id="KW-0804">Transcription</keyword>
<dbReference type="InterPro" id="IPR037377">
    <property type="entry name" value="GTE_bromo"/>
</dbReference>
<reference evidence="12" key="1">
    <citation type="submission" date="2019-08" db="EMBL/GenBank/DDBJ databases">
        <title>Reference gene set and small RNA set construction with multiple tissues from Davidia involucrata Baill.</title>
        <authorList>
            <person name="Yang H."/>
            <person name="Zhou C."/>
            <person name="Li G."/>
            <person name="Wang J."/>
            <person name="Gao P."/>
            <person name="Wang M."/>
            <person name="Wang R."/>
            <person name="Zhao Y."/>
        </authorList>
    </citation>
    <scope>NUCLEOTIDE SEQUENCE</scope>
    <source>
        <tissue evidence="12">Mixed with DoveR01_LX</tissue>
    </source>
</reference>
<dbReference type="CDD" id="cd05506">
    <property type="entry name" value="Bromo_plant1"/>
    <property type="match status" value="1"/>
</dbReference>
<feature type="region of interest" description="Disordered" evidence="9">
    <location>
        <begin position="106"/>
        <end position="130"/>
    </location>
</feature>
<dbReference type="InterPro" id="IPR001487">
    <property type="entry name" value="Bromodomain"/>
</dbReference>
<dbReference type="InterPro" id="IPR027353">
    <property type="entry name" value="NET_dom"/>
</dbReference>
<dbReference type="Pfam" id="PF17035">
    <property type="entry name" value="BET"/>
    <property type="match status" value="1"/>
</dbReference>
<accession>A0A5B7AEM7</accession>
<keyword evidence="4 7" id="KW-0103">Bromodomain</keyword>
<feature type="region of interest" description="Disordered" evidence="9">
    <location>
        <begin position="356"/>
        <end position="383"/>
    </location>
</feature>
<dbReference type="Gene3D" id="1.20.1270.220">
    <property type="match status" value="1"/>
</dbReference>
<dbReference type="SMART" id="SM00297">
    <property type="entry name" value="BROMO"/>
    <property type="match status" value="1"/>
</dbReference>
<dbReference type="PANTHER" id="PTHR46136">
    <property type="entry name" value="TRANSCRIPTION FACTOR GTE8"/>
    <property type="match status" value="1"/>
</dbReference>
<feature type="compositionally biased region" description="Polar residues" evidence="9">
    <location>
        <begin position="366"/>
        <end position="383"/>
    </location>
</feature>
<evidence type="ECO:0000256" key="4">
    <source>
        <dbReference type="ARBA" id="ARBA00023117"/>
    </source>
</evidence>
<feature type="coiled-coil region" evidence="8">
    <location>
        <begin position="553"/>
        <end position="586"/>
    </location>
</feature>
<dbReference type="InterPro" id="IPR036427">
    <property type="entry name" value="Bromodomain-like_sf"/>
</dbReference>
<dbReference type="PROSITE" id="PS50014">
    <property type="entry name" value="BROMODOMAIN_2"/>
    <property type="match status" value="1"/>
</dbReference>
<evidence type="ECO:0000256" key="6">
    <source>
        <dbReference type="ARBA" id="ARBA00023242"/>
    </source>
</evidence>
<evidence type="ECO:0000256" key="3">
    <source>
        <dbReference type="ARBA" id="ARBA00023054"/>
    </source>
</evidence>
<gene>
    <name evidence="12" type="ORF">Din_024610</name>
</gene>
<evidence type="ECO:0000313" key="12">
    <source>
        <dbReference type="EMBL" id="MPA55169.1"/>
    </source>
</evidence>
<feature type="domain" description="Bromo" evidence="10">
    <location>
        <begin position="145"/>
        <end position="217"/>
    </location>
</feature>
<dbReference type="InterPro" id="IPR038336">
    <property type="entry name" value="NET_sf"/>
</dbReference>
<dbReference type="GO" id="GO:0005634">
    <property type="term" value="C:nucleus"/>
    <property type="evidence" value="ECO:0007669"/>
    <property type="project" value="UniProtKB-SubCell"/>
</dbReference>
<organism evidence="12">
    <name type="scientific">Davidia involucrata</name>
    <name type="common">Dove tree</name>
    <dbReference type="NCBI Taxonomy" id="16924"/>
    <lineage>
        <taxon>Eukaryota</taxon>
        <taxon>Viridiplantae</taxon>
        <taxon>Streptophyta</taxon>
        <taxon>Embryophyta</taxon>
        <taxon>Tracheophyta</taxon>
        <taxon>Spermatophyta</taxon>
        <taxon>Magnoliopsida</taxon>
        <taxon>eudicotyledons</taxon>
        <taxon>Gunneridae</taxon>
        <taxon>Pentapetalae</taxon>
        <taxon>asterids</taxon>
        <taxon>Cornales</taxon>
        <taxon>Nyssaceae</taxon>
        <taxon>Davidia</taxon>
    </lineage>
</organism>
<sequence length="666" mass="74114">MVMVSESQSGDLSGAPLQFLQFPTMIATENRVKKKLRIKIASKQIEAEAGIQSCEFGQRLFSNDECDCNISVTENKTGMNKSVKFVLRSSNDTKLYSPDNLMVKSSSPVSHKRRCPGVVDSQKEKRRKMDRSVTQQCSSILEKLMTHPAGWAFNQPVDPVKLEIPDYFSIISEPMDLGTIKTKLENNEYFSIEEFSADVRLTFSNAMLYNPSANNVHRMAKQLDKIFNTRWKFLEAKWKRESTNVGQGHILSGRAKNTHDSRQICHKTSPLHISLLPKKLMSAEEKKKLRKQLVELSRGRIPQHLRGFLKKIGLICQKEEKIEVDIDVFDEETLWELNRVIRNYLDTKAAKAESGGRQSLGKIVSKGTNTGKRSSSGSANTKPPLSVVGPKCGSCGGMRCQCSLKNDPAHASSSDLSSERSLVHDRQYGCGTDYDAKYTSSQMSKSDPDFDGVASALDEGNVCSSPQLSTLATTAASGEGWTPLIDVQLSPKKALRAAMLKSRFAETILKAQQKTLLDQGDKADPVKMQQEKERLEKLQCEERARIEAQIRAAEAASRIRAEAELKMQREREREAARLAVQKMERTVAIDDNLESLKELEMLSGGSLSDHLPDSEDGSEVVLGAIEGGHFGKPLERLGLFIKDDDMGDEDEEVVLNGFGEEGEIFP</sequence>
<keyword evidence="2" id="KW-0805">Transcription regulation</keyword>
<dbReference type="EMBL" id="GHES01024610">
    <property type="protein sequence ID" value="MPA55169.1"/>
    <property type="molecule type" value="Transcribed_RNA"/>
</dbReference>